<dbReference type="InterPro" id="IPR018656">
    <property type="entry name" value="DUF2087"/>
</dbReference>
<dbReference type="PANTHER" id="PTHR33154:SF18">
    <property type="entry name" value="ARSENICAL RESISTANCE OPERON REPRESSOR"/>
    <property type="match status" value="1"/>
</dbReference>
<keyword evidence="1" id="KW-0805">Transcription regulation</keyword>
<dbReference type="NCBIfam" id="NF033788">
    <property type="entry name" value="HTH_metalloreg"/>
    <property type="match status" value="1"/>
</dbReference>
<evidence type="ECO:0000256" key="3">
    <source>
        <dbReference type="ARBA" id="ARBA00023163"/>
    </source>
</evidence>
<protein>
    <submittedName>
        <fullName evidence="5">Metalloregulator ArsR/SmtB family transcription factor</fullName>
    </submittedName>
</protein>
<dbReference type="CDD" id="cd00090">
    <property type="entry name" value="HTH_ARSR"/>
    <property type="match status" value="1"/>
</dbReference>
<dbReference type="Gene3D" id="1.10.10.10">
    <property type="entry name" value="Winged helix-like DNA-binding domain superfamily/Winged helix DNA-binding domain"/>
    <property type="match status" value="1"/>
</dbReference>
<evidence type="ECO:0000256" key="2">
    <source>
        <dbReference type="ARBA" id="ARBA00023125"/>
    </source>
</evidence>
<dbReference type="Pfam" id="PF01022">
    <property type="entry name" value="HTH_5"/>
    <property type="match status" value="1"/>
</dbReference>
<dbReference type="RefSeq" id="WP_378047349.1">
    <property type="nucleotide sequence ID" value="NZ_JBHMDN010000013.1"/>
</dbReference>
<dbReference type="Proteomes" id="UP001596378">
    <property type="component" value="Unassembled WGS sequence"/>
</dbReference>
<evidence type="ECO:0000313" key="6">
    <source>
        <dbReference type="Proteomes" id="UP001596378"/>
    </source>
</evidence>
<accession>A0ABW2F803</accession>
<dbReference type="InterPro" id="IPR051081">
    <property type="entry name" value="HTH_MetalResp_TranReg"/>
</dbReference>
<dbReference type="PANTHER" id="PTHR33154">
    <property type="entry name" value="TRANSCRIPTIONAL REGULATOR, ARSR FAMILY"/>
    <property type="match status" value="1"/>
</dbReference>
<keyword evidence="6" id="KW-1185">Reference proteome</keyword>
<dbReference type="InterPro" id="IPR036390">
    <property type="entry name" value="WH_DNA-bd_sf"/>
</dbReference>
<dbReference type="SUPFAM" id="SSF46785">
    <property type="entry name" value="Winged helix' DNA-binding domain"/>
    <property type="match status" value="1"/>
</dbReference>
<evidence type="ECO:0000256" key="1">
    <source>
        <dbReference type="ARBA" id="ARBA00023015"/>
    </source>
</evidence>
<evidence type="ECO:0000259" key="4">
    <source>
        <dbReference type="PROSITE" id="PS50987"/>
    </source>
</evidence>
<keyword evidence="3" id="KW-0804">Transcription</keyword>
<dbReference type="PRINTS" id="PR00778">
    <property type="entry name" value="HTHARSR"/>
</dbReference>
<dbReference type="InterPro" id="IPR036388">
    <property type="entry name" value="WH-like_DNA-bd_sf"/>
</dbReference>
<feature type="domain" description="HTH arsR-type" evidence="4">
    <location>
        <begin position="1"/>
        <end position="92"/>
    </location>
</feature>
<reference evidence="6" key="1">
    <citation type="journal article" date="2019" name="Int. J. Syst. Evol. Microbiol.">
        <title>The Global Catalogue of Microorganisms (GCM) 10K type strain sequencing project: providing services to taxonomists for standard genome sequencing and annotation.</title>
        <authorList>
            <consortium name="The Broad Institute Genomics Platform"/>
            <consortium name="The Broad Institute Genome Sequencing Center for Infectious Disease"/>
            <person name="Wu L."/>
            <person name="Ma J."/>
        </authorList>
    </citation>
    <scope>NUCLEOTIDE SEQUENCE [LARGE SCALE GENOMIC DNA]</scope>
    <source>
        <strain evidence="6">KCTC 12907</strain>
    </source>
</reference>
<keyword evidence="2" id="KW-0238">DNA-binding</keyword>
<dbReference type="PROSITE" id="PS50987">
    <property type="entry name" value="HTH_ARSR_2"/>
    <property type="match status" value="1"/>
</dbReference>
<dbReference type="Pfam" id="PF09860">
    <property type="entry name" value="DUF2087"/>
    <property type="match status" value="1"/>
</dbReference>
<dbReference type="SMART" id="SM00418">
    <property type="entry name" value="HTH_ARSR"/>
    <property type="match status" value="1"/>
</dbReference>
<dbReference type="InterPro" id="IPR001845">
    <property type="entry name" value="HTH_ArsR_DNA-bd_dom"/>
</dbReference>
<name>A0ABW2F803_9BACL</name>
<comment type="caution">
    <text evidence="5">The sequence shown here is derived from an EMBL/GenBank/DDBJ whole genome shotgun (WGS) entry which is preliminary data.</text>
</comment>
<gene>
    <name evidence="5" type="ORF">ACFQMJ_05750</name>
</gene>
<proteinExistence type="predicted"/>
<dbReference type="EMBL" id="JBHTAI010000003">
    <property type="protein sequence ID" value="MFC7148035.1"/>
    <property type="molecule type" value="Genomic_DNA"/>
</dbReference>
<sequence length="203" mass="23873">MQLDKVIAYHKALADPTRIRMLILLAGGERNGQTLAEKLAVTPATITHHAAKLREASLINERRDKNTIYFSLNDYLLRGNAEAAVRLIYRGTDGTKGEKDMEEEQEQERTRDSVIRHFFTKEGRLKHVPAQLKKKLIVLEHIVSRLEYGRQYAEKEINEFIGQYHEDFATIRREFIMHQFMYREDGVYELNPPEMWAKWQRLS</sequence>
<dbReference type="InterPro" id="IPR011991">
    <property type="entry name" value="ArsR-like_HTH"/>
</dbReference>
<evidence type="ECO:0000313" key="5">
    <source>
        <dbReference type="EMBL" id="MFC7148035.1"/>
    </source>
</evidence>
<organism evidence="5 6">
    <name type="scientific">Cohnella cellulosilytica</name>
    <dbReference type="NCBI Taxonomy" id="986710"/>
    <lineage>
        <taxon>Bacteria</taxon>
        <taxon>Bacillati</taxon>
        <taxon>Bacillota</taxon>
        <taxon>Bacilli</taxon>
        <taxon>Bacillales</taxon>
        <taxon>Paenibacillaceae</taxon>
        <taxon>Cohnella</taxon>
    </lineage>
</organism>